<protein>
    <submittedName>
        <fullName evidence="10">N-acetylglucosamine-6-phosphate deacetylase</fullName>
    </submittedName>
</protein>
<keyword evidence="11" id="KW-1185">Reference proteome</keyword>
<dbReference type="Pfam" id="PF01979">
    <property type="entry name" value="Amidohydro_1"/>
    <property type="match status" value="1"/>
</dbReference>
<keyword evidence="3 5" id="KW-0378">Hydrolase</keyword>
<dbReference type="NCBIfam" id="TIGR00221">
    <property type="entry name" value="nagA"/>
    <property type="match status" value="1"/>
</dbReference>
<evidence type="ECO:0000256" key="8">
    <source>
        <dbReference type="PIRSR" id="PIRSR038994-3"/>
    </source>
</evidence>
<feature type="active site" description="Proton donor/acceptor" evidence="6">
    <location>
        <position position="268"/>
    </location>
</feature>
<dbReference type="Proteomes" id="UP000648801">
    <property type="component" value="Unassembled WGS sequence"/>
</dbReference>
<comment type="cofactor">
    <cofactor evidence="8">
        <name>a divalent metal cation</name>
        <dbReference type="ChEBI" id="CHEBI:60240"/>
    </cofactor>
    <text evidence="8">Binds 1 divalent metal cation per subunit.</text>
</comment>
<evidence type="ECO:0000256" key="7">
    <source>
        <dbReference type="PIRSR" id="PIRSR038994-2"/>
    </source>
</evidence>
<accession>A0A916RPJ4</accession>
<evidence type="ECO:0000259" key="9">
    <source>
        <dbReference type="Pfam" id="PF01979"/>
    </source>
</evidence>
<evidence type="ECO:0000256" key="3">
    <source>
        <dbReference type="ARBA" id="ARBA00022801"/>
    </source>
</evidence>
<feature type="binding site" evidence="7">
    <location>
        <begin position="307"/>
        <end position="309"/>
    </location>
    <ligand>
        <name>substrate</name>
    </ligand>
</feature>
<feature type="binding site" evidence="8">
    <location>
        <position position="189"/>
    </location>
    <ligand>
        <name>Zn(2+)</name>
        <dbReference type="ChEBI" id="CHEBI:29105"/>
    </ligand>
</feature>
<dbReference type="SUPFAM" id="SSF51556">
    <property type="entry name" value="Metallo-dependent hydrolases"/>
    <property type="match status" value="1"/>
</dbReference>
<dbReference type="EMBL" id="BMJB01000001">
    <property type="protein sequence ID" value="GGA63855.1"/>
    <property type="molecule type" value="Genomic_DNA"/>
</dbReference>
<reference evidence="10" key="2">
    <citation type="submission" date="2020-09" db="EMBL/GenBank/DDBJ databases">
        <authorList>
            <person name="Sun Q."/>
            <person name="Zhou Y."/>
        </authorList>
    </citation>
    <scope>NUCLEOTIDE SEQUENCE</scope>
    <source>
        <strain evidence="10">CGMCC 1.15447</strain>
    </source>
</reference>
<feature type="domain" description="Amidohydrolase-related" evidence="9">
    <location>
        <begin position="44"/>
        <end position="376"/>
    </location>
</feature>
<dbReference type="GO" id="GO:0008448">
    <property type="term" value="F:N-acetylglucosamine-6-phosphate deacetylase activity"/>
    <property type="evidence" value="ECO:0007669"/>
    <property type="project" value="InterPro"/>
</dbReference>
<sequence>MPHTITARRLLTPEGHIDHPVITIEDGLIQSIDRAESSKEDTTLAPAFLDVHTHGAANHDVMEGTAEAIGIISRFLATRGVGRYLATTVTAPIDTTLRSLEGIANAIESPAADAAVPIGIHLEGPFISHAKRGVHPPADILPPDIALFDRFQQAARGHIRLMTVAPEVPGALDLIRHATGQGVKISIGHTNSTASEAQAGVTAGAASATHTYNAMRALDHRDPGVIATVLDDDNLFAELICDGVHVAPEMVRLWLKAKGAGRAVLVTDSMSATGMPDGIYTLGTMQVQVADGRAFAAGDANHGKFTLAGSVLTMDRAVENIQQFAGATLATAVNLASHNPAALLGLESSFAPGQPANFNVFNADGKLQSTILNGKQIN</sequence>
<feature type="binding site" evidence="7">
    <location>
        <position position="221"/>
    </location>
    <ligand>
        <name>substrate</name>
    </ligand>
</feature>
<dbReference type="InterPro" id="IPR006680">
    <property type="entry name" value="Amidohydro-rel"/>
</dbReference>
<feature type="binding site" evidence="8">
    <location>
        <position position="210"/>
    </location>
    <ligand>
        <name>Zn(2+)</name>
        <dbReference type="ChEBI" id="CHEBI:29105"/>
    </ligand>
</feature>
<feature type="binding site" evidence="8">
    <location>
        <position position="123"/>
    </location>
    <ligand>
        <name>Zn(2+)</name>
        <dbReference type="ChEBI" id="CHEBI:29105"/>
    </ligand>
</feature>
<feature type="binding site" evidence="7">
    <location>
        <begin position="213"/>
        <end position="214"/>
    </location>
    <ligand>
        <name>substrate</name>
    </ligand>
</feature>
<gene>
    <name evidence="10" type="primary">nagA-1</name>
    <name evidence="10" type="ORF">GCM10011507_14320</name>
</gene>
<proteinExistence type="inferred from homology"/>
<dbReference type="PANTHER" id="PTHR11113">
    <property type="entry name" value="N-ACETYLGLUCOSAMINE-6-PHOSPHATE DEACETYLASE"/>
    <property type="match status" value="1"/>
</dbReference>
<evidence type="ECO:0000256" key="5">
    <source>
        <dbReference type="PIRNR" id="PIRNR038994"/>
    </source>
</evidence>
<dbReference type="GO" id="GO:0006046">
    <property type="term" value="P:N-acetylglucosamine catabolic process"/>
    <property type="evidence" value="ECO:0007669"/>
    <property type="project" value="TreeGrafter"/>
</dbReference>
<comment type="similarity">
    <text evidence="1 5">Belongs to the metallo-dependent hydrolases superfamily. NagA family.</text>
</comment>
<dbReference type="InterPro" id="IPR003764">
    <property type="entry name" value="GlcNAc_6-P_deAcase"/>
</dbReference>
<keyword evidence="2 8" id="KW-0479">Metal-binding</keyword>
<dbReference type="PANTHER" id="PTHR11113:SF14">
    <property type="entry name" value="N-ACETYLGLUCOSAMINE-6-PHOSPHATE DEACETYLASE"/>
    <property type="match status" value="1"/>
</dbReference>
<dbReference type="InterPro" id="IPR032466">
    <property type="entry name" value="Metal_Hydrolase"/>
</dbReference>
<evidence type="ECO:0000256" key="6">
    <source>
        <dbReference type="PIRSR" id="PIRSR038994-1"/>
    </source>
</evidence>
<name>A0A916RPJ4_9BACT</name>
<organism evidence="10 11">
    <name type="scientific">Edaphobacter acidisoli</name>
    <dbReference type="NCBI Taxonomy" id="2040573"/>
    <lineage>
        <taxon>Bacteria</taxon>
        <taxon>Pseudomonadati</taxon>
        <taxon>Acidobacteriota</taxon>
        <taxon>Terriglobia</taxon>
        <taxon>Terriglobales</taxon>
        <taxon>Acidobacteriaceae</taxon>
        <taxon>Edaphobacter</taxon>
    </lineage>
</organism>
<evidence type="ECO:0000313" key="11">
    <source>
        <dbReference type="Proteomes" id="UP000648801"/>
    </source>
</evidence>
<evidence type="ECO:0000256" key="4">
    <source>
        <dbReference type="ARBA" id="ARBA00023277"/>
    </source>
</evidence>
<keyword evidence="4 5" id="KW-0119">Carbohydrate metabolism</keyword>
<feature type="binding site" evidence="7">
    <location>
        <position position="134"/>
    </location>
    <ligand>
        <name>substrate</name>
    </ligand>
</feature>
<dbReference type="Gene3D" id="3.20.20.140">
    <property type="entry name" value="Metal-dependent hydrolases"/>
    <property type="match status" value="1"/>
</dbReference>
<dbReference type="SUPFAM" id="SSF51338">
    <property type="entry name" value="Composite domain of metallo-dependent hydrolases"/>
    <property type="match status" value="1"/>
</dbReference>
<evidence type="ECO:0000256" key="1">
    <source>
        <dbReference type="ARBA" id="ARBA00010716"/>
    </source>
</evidence>
<comment type="caution">
    <text evidence="10">The sequence shown here is derived from an EMBL/GenBank/DDBJ whole genome shotgun (WGS) entry which is preliminary data.</text>
</comment>
<evidence type="ECO:0000256" key="2">
    <source>
        <dbReference type="ARBA" id="ARBA00022723"/>
    </source>
</evidence>
<dbReference type="RefSeq" id="WP_188758550.1">
    <property type="nucleotide sequence ID" value="NZ_BMJB01000001.1"/>
</dbReference>
<dbReference type="InterPro" id="IPR011059">
    <property type="entry name" value="Metal-dep_hydrolase_composite"/>
</dbReference>
<dbReference type="PIRSF" id="PIRSF038994">
    <property type="entry name" value="NagA"/>
    <property type="match status" value="1"/>
</dbReference>
<reference evidence="10" key="1">
    <citation type="journal article" date="2014" name="Int. J. Syst. Evol. Microbiol.">
        <title>Complete genome sequence of Corynebacterium casei LMG S-19264T (=DSM 44701T), isolated from a smear-ripened cheese.</title>
        <authorList>
            <consortium name="US DOE Joint Genome Institute (JGI-PGF)"/>
            <person name="Walter F."/>
            <person name="Albersmeier A."/>
            <person name="Kalinowski J."/>
            <person name="Ruckert C."/>
        </authorList>
    </citation>
    <scope>NUCLEOTIDE SEQUENCE</scope>
    <source>
        <strain evidence="10">CGMCC 1.15447</strain>
    </source>
</reference>
<dbReference type="AlphaFoldDB" id="A0A916RPJ4"/>
<dbReference type="Gene3D" id="2.30.40.10">
    <property type="entry name" value="Urease, subunit C, domain 1"/>
    <property type="match status" value="1"/>
</dbReference>
<evidence type="ECO:0000313" key="10">
    <source>
        <dbReference type="EMBL" id="GGA63855.1"/>
    </source>
</evidence>
<dbReference type="GO" id="GO:0046872">
    <property type="term" value="F:metal ion binding"/>
    <property type="evidence" value="ECO:0007669"/>
    <property type="project" value="UniProtKB-KW"/>
</dbReference>
<feature type="binding site" evidence="7">
    <location>
        <position position="245"/>
    </location>
    <ligand>
        <name>substrate</name>
    </ligand>
</feature>
<dbReference type="CDD" id="cd00854">
    <property type="entry name" value="NagA"/>
    <property type="match status" value="1"/>
</dbReference>